<evidence type="ECO:0000313" key="13">
    <source>
        <dbReference type="Proteomes" id="UP001278766"/>
    </source>
</evidence>
<evidence type="ECO:0000256" key="9">
    <source>
        <dbReference type="SAM" id="MobiDB-lite"/>
    </source>
</evidence>
<feature type="transmembrane region" description="Helical" evidence="10">
    <location>
        <begin position="108"/>
        <end position="126"/>
    </location>
</feature>
<keyword evidence="13" id="KW-1185">Reference proteome</keyword>
<dbReference type="SUPFAM" id="SSF103473">
    <property type="entry name" value="MFS general substrate transporter"/>
    <property type="match status" value="1"/>
</dbReference>
<protein>
    <submittedName>
        <fullName evidence="12">Major facilitator superfamily domain-containing protein</fullName>
    </submittedName>
</protein>
<feature type="transmembrane region" description="Helical" evidence="10">
    <location>
        <begin position="337"/>
        <end position="358"/>
    </location>
</feature>
<dbReference type="PROSITE" id="PS50850">
    <property type="entry name" value="MFS"/>
    <property type="match status" value="1"/>
</dbReference>
<keyword evidence="8" id="KW-0325">Glycoprotein</keyword>
<dbReference type="InterPro" id="IPR020846">
    <property type="entry name" value="MFS_dom"/>
</dbReference>
<evidence type="ECO:0000313" key="12">
    <source>
        <dbReference type="EMBL" id="KAK3292001.1"/>
    </source>
</evidence>
<feature type="transmembrane region" description="Helical" evidence="10">
    <location>
        <begin position="138"/>
        <end position="157"/>
    </location>
</feature>
<dbReference type="GO" id="GO:0022857">
    <property type="term" value="F:transmembrane transporter activity"/>
    <property type="evidence" value="ECO:0007669"/>
    <property type="project" value="InterPro"/>
</dbReference>
<evidence type="ECO:0000256" key="2">
    <source>
        <dbReference type="ARBA" id="ARBA00007520"/>
    </source>
</evidence>
<evidence type="ECO:0000256" key="3">
    <source>
        <dbReference type="ARBA" id="ARBA00022448"/>
    </source>
</evidence>
<feature type="transmembrane region" description="Helical" evidence="10">
    <location>
        <begin position="195"/>
        <end position="217"/>
    </location>
</feature>
<keyword evidence="6 10" id="KW-1133">Transmembrane helix</keyword>
<dbReference type="Gene3D" id="1.20.1250.20">
    <property type="entry name" value="MFS general substrate transporter like domains"/>
    <property type="match status" value="2"/>
</dbReference>
<evidence type="ECO:0000256" key="4">
    <source>
        <dbReference type="ARBA" id="ARBA00022475"/>
    </source>
</evidence>
<feature type="transmembrane region" description="Helical" evidence="10">
    <location>
        <begin position="537"/>
        <end position="558"/>
    </location>
</feature>
<evidence type="ECO:0000256" key="10">
    <source>
        <dbReference type="SAM" id="Phobius"/>
    </source>
</evidence>
<feature type="transmembrane region" description="Helical" evidence="10">
    <location>
        <begin position="378"/>
        <end position="397"/>
    </location>
</feature>
<dbReference type="FunFam" id="1.20.1720.10:FF:000012">
    <property type="entry name" value="MFS toxin efflux pump (AflT)"/>
    <property type="match status" value="1"/>
</dbReference>
<organism evidence="12 13">
    <name type="scientific">Chaetomium fimeti</name>
    <dbReference type="NCBI Taxonomy" id="1854472"/>
    <lineage>
        <taxon>Eukaryota</taxon>
        <taxon>Fungi</taxon>
        <taxon>Dikarya</taxon>
        <taxon>Ascomycota</taxon>
        <taxon>Pezizomycotina</taxon>
        <taxon>Sordariomycetes</taxon>
        <taxon>Sordariomycetidae</taxon>
        <taxon>Sordariales</taxon>
        <taxon>Chaetomiaceae</taxon>
        <taxon>Chaetomium</taxon>
    </lineage>
</organism>
<reference evidence="12" key="1">
    <citation type="journal article" date="2023" name="Mol. Phylogenet. Evol.">
        <title>Genome-scale phylogeny and comparative genomics of the fungal order Sordariales.</title>
        <authorList>
            <person name="Hensen N."/>
            <person name="Bonometti L."/>
            <person name="Westerberg I."/>
            <person name="Brannstrom I.O."/>
            <person name="Guillou S."/>
            <person name="Cros-Aarteil S."/>
            <person name="Calhoun S."/>
            <person name="Haridas S."/>
            <person name="Kuo A."/>
            <person name="Mondo S."/>
            <person name="Pangilinan J."/>
            <person name="Riley R."/>
            <person name="LaButti K."/>
            <person name="Andreopoulos B."/>
            <person name="Lipzen A."/>
            <person name="Chen C."/>
            <person name="Yan M."/>
            <person name="Daum C."/>
            <person name="Ng V."/>
            <person name="Clum A."/>
            <person name="Steindorff A."/>
            <person name="Ohm R.A."/>
            <person name="Martin F."/>
            <person name="Silar P."/>
            <person name="Natvig D.O."/>
            <person name="Lalanne C."/>
            <person name="Gautier V."/>
            <person name="Ament-Velasquez S.L."/>
            <person name="Kruys A."/>
            <person name="Hutchinson M.I."/>
            <person name="Powell A.J."/>
            <person name="Barry K."/>
            <person name="Miller A.N."/>
            <person name="Grigoriev I.V."/>
            <person name="Debuchy R."/>
            <person name="Gladieux P."/>
            <person name="Hiltunen Thoren M."/>
            <person name="Johannesson H."/>
        </authorList>
    </citation>
    <scope>NUCLEOTIDE SEQUENCE</scope>
    <source>
        <strain evidence="12">CBS 168.71</strain>
    </source>
</reference>
<feature type="transmembrane region" description="Helical" evidence="10">
    <location>
        <begin position="428"/>
        <end position="446"/>
    </location>
</feature>
<keyword evidence="5 10" id="KW-0812">Transmembrane</keyword>
<dbReference type="CDD" id="cd17502">
    <property type="entry name" value="MFS_Azr1_MDR_like"/>
    <property type="match status" value="1"/>
</dbReference>
<dbReference type="Pfam" id="PF07690">
    <property type="entry name" value="MFS_1"/>
    <property type="match status" value="1"/>
</dbReference>
<dbReference type="GO" id="GO:0005886">
    <property type="term" value="C:plasma membrane"/>
    <property type="evidence" value="ECO:0007669"/>
    <property type="project" value="UniProtKB-SubCell"/>
</dbReference>
<dbReference type="PRINTS" id="PR01036">
    <property type="entry name" value="TCRTETB"/>
</dbReference>
<keyword evidence="3" id="KW-0813">Transport</keyword>
<reference evidence="12" key="2">
    <citation type="submission" date="2023-06" db="EMBL/GenBank/DDBJ databases">
        <authorList>
            <consortium name="Lawrence Berkeley National Laboratory"/>
            <person name="Haridas S."/>
            <person name="Hensen N."/>
            <person name="Bonometti L."/>
            <person name="Westerberg I."/>
            <person name="Brannstrom I.O."/>
            <person name="Guillou S."/>
            <person name="Cros-Aarteil S."/>
            <person name="Calhoun S."/>
            <person name="Kuo A."/>
            <person name="Mondo S."/>
            <person name="Pangilinan J."/>
            <person name="Riley R."/>
            <person name="Labutti K."/>
            <person name="Andreopoulos B."/>
            <person name="Lipzen A."/>
            <person name="Chen C."/>
            <person name="Yanf M."/>
            <person name="Daum C."/>
            <person name="Ng V."/>
            <person name="Clum A."/>
            <person name="Steindorff A."/>
            <person name="Ohm R."/>
            <person name="Martin F."/>
            <person name="Silar P."/>
            <person name="Natvig D."/>
            <person name="Lalanne C."/>
            <person name="Gautier V."/>
            <person name="Ament-Velasquez S.L."/>
            <person name="Kruys A."/>
            <person name="Hutchinson M.I."/>
            <person name="Powell A.J."/>
            <person name="Barry K."/>
            <person name="Miller A.N."/>
            <person name="Grigoriev I.V."/>
            <person name="Debuchy R."/>
            <person name="Gladieux P."/>
            <person name="Thoren M.H."/>
            <person name="Johannesson H."/>
        </authorList>
    </citation>
    <scope>NUCLEOTIDE SEQUENCE</scope>
    <source>
        <strain evidence="12">CBS 168.71</strain>
    </source>
</reference>
<evidence type="ECO:0000259" key="11">
    <source>
        <dbReference type="PROSITE" id="PS50850"/>
    </source>
</evidence>
<feature type="transmembrane region" description="Helical" evidence="10">
    <location>
        <begin position="404"/>
        <end position="422"/>
    </location>
</feature>
<feature type="transmembrane region" description="Helical" evidence="10">
    <location>
        <begin position="267"/>
        <end position="286"/>
    </location>
</feature>
<accession>A0AAE0H8W8</accession>
<evidence type="ECO:0000256" key="1">
    <source>
        <dbReference type="ARBA" id="ARBA00004651"/>
    </source>
</evidence>
<gene>
    <name evidence="12" type="ORF">B0H64DRAFT_243781</name>
</gene>
<feature type="domain" description="Major facilitator superfamily (MFS) profile" evidence="11">
    <location>
        <begin position="73"/>
        <end position="563"/>
    </location>
</feature>
<feature type="transmembrane region" description="Helical" evidence="10">
    <location>
        <begin position="298"/>
        <end position="317"/>
    </location>
</feature>
<name>A0AAE0H8W8_9PEZI</name>
<evidence type="ECO:0000256" key="8">
    <source>
        <dbReference type="ARBA" id="ARBA00023180"/>
    </source>
</evidence>
<dbReference type="InterPro" id="IPR036259">
    <property type="entry name" value="MFS_trans_sf"/>
</dbReference>
<comment type="similarity">
    <text evidence="2">Belongs to the major facilitator superfamily. TCR/Tet family.</text>
</comment>
<keyword evidence="4" id="KW-1003">Cell membrane</keyword>
<dbReference type="FunFam" id="1.20.1250.20:FF:000489">
    <property type="entry name" value="MFS general substrate transporter"/>
    <property type="match status" value="1"/>
</dbReference>
<dbReference type="GeneID" id="87836836"/>
<dbReference type="EMBL" id="JAUEPN010000008">
    <property type="protein sequence ID" value="KAK3292001.1"/>
    <property type="molecule type" value="Genomic_DNA"/>
</dbReference>
<dbReference type="PANTHER" id="PTHR23501">
    <property type="entry name" value="MAJOR FACILITATOR SUPERFAMILY"/>
    <property type="match status" value="1"/>
</dbReference>
<comment type="caution">
    <text evidence="12">The sequence shown here is derived from an EMBL/GenBank/DDBJ whole genome shotgun (WGS) entry which is preliminary data.</text>
</comment>
<evidence type="ECO:0000256" key="6">
    <source>
        <dbReference type="ARBA" id="ARBA00022989"/>
    </source>
</evidence>
<dbReference type="RefSeq" id="XP_062655515.1">
    <property type="nucleotide sequence ID" value="XM_062799888.1"/>
</dbReference>
<dbReference type="Proteomes" id="UP001278766">
    <property type="component" value="Unassembled WGS sequence"/>
</dbReference>
<feature type="transmembrane region" description="Helical" evidence="10">
    <location>
        <begin position="467"/>
        <end position="488"/>
    </location>
</feature>
<dbReference type="FunFam" id="1.20.1250.20:FF:000196">
    <property type="entry name" value="MFS toxin efflux pump (AflT)"/>
    <property type="match status" value="1"/>
</dbReference>
<sequence>MDTKPGLAAPLPESEAATLAPSKASVSDEVETEKNDALARQATATSKTGKKLEPTPTREDGTEYPGGLTLGLIVLALCLSVFTMALDNSIIATAIPKITDEFHSLPDVGWYASSYLLTTAALQLLFGRFYTFFSIKYVFLIAIFLFEVGSLICGVAQNSVTLIVGRAVAGVGAAGIFSGALTILAYSVPLAKRPIYTGAIGSMYGLASISGPLMGGAFTDHVTWRWCFFINLPVGAVTMVVIWWFFPDPKREIIQNGDTLWQRIMRFDPFGTLVFMPGIVSLLLALQWGGTTYAWGSWRVILLFCFFGVLMIAFVYFQFRQGDLATVPPRILAKRSVWSAGFFIMALGGAFLGSIYYLPIWFQAVKDASAVDSGIMNLPMLIALVLLSVVAGAAVSIWGYYTPFMIAGSALAAVGYGLTTTFTPDTGSGMWIGYQILIGAGIGIGFQQPLMAVQTVLDMADVPTGTSLIVFMQTLGGALFVAVSQNVFTNKLVEYVAEYVPDLPDPAAILAVGTTSVNEVFEPAQLPGIKLAFNDSLTQTFVVFTALSAISILGAVAVEWRSVKGKPVEIGMA</sequence>
<feature type="transmembrane region" description="Helical" evidence="10">
    <location>
        <begin position="68"/>
        <end position="96"/>
    </location>
</feature>
<dbReference type="InterPro" id="IPR011701">
    <property type="entry name" value="MFS"/>
</dbReference>
<dbReference type="AlphaFoldDB" id="A0AAE0H8W8"/>
<feature type="compositionally biased region" description="Basic and acidic residues" evidence="9">
    <location>
        <begin position="50"/>
        <end position="61"/>
    </location>
</feature>
<evidence type="ECO:0000256" key="7">
    <source>
        <dbReference type="ARBA" id="ARBA00023136"/>
    </source>
</evidence>
<comment type="subcellular location">
    <subcellularLocation>
        <location evidence="1">Cell membrane</location>
        <topology evidence="1">Multi-pass membrane protein</topology>
    </subcellularLocation>
</comment>
<evidence type="ECO:0000256" key="5">
    <source>
        <dbReference type="ARBA" id="ARBA00022692"/>
    </source>
</evidence>
<feature type="transmembrane region" description="Helical" evidence="10">
    <location>
        <begin position="223"/>
        <end position="246"/>
    </location>
</feature>
<dbReference type="PANTHER" id="PTHR23501:SF199">
    <property type="entry name" value="MFS EFFLUX TRANSPORTER INPD-RELATED"/>
    <property type="match status" value="1"/>
</dbReference>
<proteinExistence type="inferred from homology"/>
<keyword evidence="7 10" id="KW-0472">Membrane</keyword>
<feature type="transmembrane region" description="Helical" evidence="10">
    <location>
        <begin position="163"/>
        <end position="188"/>
    </location>
</feature>
<feature type="region of interest" description="Disordered" evidence="9">
    <location>
        <begin position="1"/>
        <end position="63"/>
    </location>
</feature>